<keyword evidence="1" id="KW-0472">Membrane</keyword>
<dbReference type="InParanoid" id="D2VNB3"/>
<protein>
    <submittedName>
        <fullName evidence="2">Predicted protein</fullName>
    </submittedName>
</protein>
<feature type="transmembrane region" description="Helical" evidence="1">
    <location>
        <begin position="220"/>
        <end position="238"/>
    </location>
</feature>
<name>D2VNB3_NAEGR</name>
<gene>
    <name evidence="2" type="ORF">NAEGRDRAFT_70435</name>
</gene>
<dbReference type="VEuPathDB" id="AmoebaDB:NAEGRDRAFT_70435"/>
<sequence length="256" mass="29655">MRVLNTSLYRTVSHQLSFSQLMKSWMQSKFKNSSLKNLKEFMKGYHENISRQYQDQKLKKKEHLQFLSQTDFSPFTFDMNSGGIMNIVGNIAGFFGAAKQSTDRILKIIDPSDSLYFGNDGVMSPMIDQIPDSSHAAFQNPDYLKGDASIRELLQSRGFKSLVKLFGKETLQSGSLIFLVYWFGKHNIKKRVFATILLFLFNVYMLVFDTNTTRDRFGSIIHWNIIFNLLSLTLFLLFKQHLNVTTGYSEQRFLDD</sequence>
<dbReference type="GeneID" id="8851457"/>
<evidence type="ECO:0000313" key="2">
    <source>
        <dbReference type="EMBL" id="EFC41623.1"/>
    </source>
</evidence>
<feature type="transmembrane region" description="Helical" evidence="1">
    <location>
        <begin position="192"/>
        <end position="208"/>
    </location>
</feature>
<dbReference type="EMBL" id="GG738884">
    <property type="protein sequence ID" value="EFC41623.1"/>
    <property type="molecule type" value="Genomic_DNA"/>
</dbReference>
<proteinExistence type="predicted"/>
<dbReference type="AlphaFoldDB" id="D2VNB3"/>
<accession>D2VNB3</accession>
<dbReference type="RefSeq" id="XP_002674367.1">
    <property type="nucleotide sequence ID" value="XM_002674321.1"/>
</dbReference>
<organism evidence="3">
    <name type="scientific">Naegleria gruberi</name>
    <name type="common">Amoeba</name>
    <dbReference type="NCBI Taxonomy" id="5762"/>
    <lineage>
        <taxon>Eukaryota</taxon>
        <taxon>Discoba</taxon>
        <taxon>Heterolobosea</taxon>
        <taxon>Tetramitia</taxon>
        <taxon>Eutetramitia</taxon>
        <taxon>Vahlkampfiidae</taxon>
        <taxon>Naegleria</taxon>
    </lineage>
</organism>
<keyword evidence="1" id="KW-0812">Transmembrane</keyword>
<evidence type="ECO:0000313" key="3">
    <source>
        <dbReference type="Proteomes" id="UP000006671"/>
    </source>
</evidence>
<keyword evidence="1" id="KW-1133">Transmembrane helix</keyword>
<dbReference type="OMA" id="LMKSWMQ"/>
<dbReference type="Proteomes" id="UP000006671">
    <property type="component" value="Unassembled WGS sequence"/>
</dbReference>
<reference evidence="2 3" key="1">
    <citation type="journal article" date="2010" name="Cell">
        <title>The genome of Naegleria gruberi illuminates early eukaryotic versatility.</title>
        <authorList>
            <person name="Fritz-Laylin L.K."/>
            <person name="Prochnik S.E."/>
            <person name="Ginger M.L."/>
            <person name="Dacks J.B."/>
            <person name="Carpenter M.L."/>
            <person name="Field M.C."/>
            <person name="Kuo A."/>
            <person name="Paredez A."/>
            <person name="Chapman J."/>
            <person name="Pham J."/>
            <person name="Shu S."/>
            <person name="Neupane R."/>
            <person name="Cipriano M."/>
            <person name="Mancuso J."/>
            <person name="Tu H."/>
            <person name="Salamov A."/>
            <person name="Lindquist E."/>
            <person name="Shapiro H."/>
            <person name="Lucas S."/>
            <person name="Grigoriev I.V."/>
            <person name="Cande W.Z."/>
            <person name="Fulton C."/>
            <person name="Rokhsar D.S."/>
            <person name="Dawson S.C."/>
        </authorList>
    </citation>
    <scope>NUCLEOTIDE SEQUENCE [LARGE SCALE GENOMIC DNA]</scope>
    <source>
        <strain evidence="2 3">NEG-M</strain>
    </source>
</reference>
<dbReference type="OrthoDB" id="10305249at2759"/>
<evidence type="ECO:0000256" key="1">
    <source>
        <dbReference type="SAM" id="Phobius"/>
    </source>
</evidence>
<keyword evidence="3" id="KW-1185">Reference proteome</keyword>
<dbReference type="KEGG" id="ngr:NAEGRDRAFT_70435"/>